<accession>Q06516</accession>
<dbReference type="InterPro" id="IPR012557">
    <property type="entry name" value="Heat-stable_enterotox_EAST1"/>
</dbReference>
<sequence length="38" mass="4109">MPSTQYIRRPASSYASCIWCTTACASCHGRTTKPSLAT</sequence>
<dbReference type="Pfam" id="PF08090">
    <property type="entry name" value="Enterotoxin_HS1"/>
    <property type="match status" value="1"/>
</dbReference>
<dbReference type="AlphaFoldDB" id="Q06516"/>
<dbReference type="PIR" id="A47307">
    <property type="entry name" value="A47307"/>
</dbReference>
<dbReference type="EMBL" id="L11241">
    <property type="protein sequence ID" value="AAA20885.1"/>
    <property type="molecule type" value="Genomic_DNA"/>
</dbReference>
<reference evidence="1" key="1">
    <citation type="journal article" date="1993" name="Proc. Natl. Acad. Sci. U.S.A.">
        <title>Enteroaggregative Escherichia coli heat-stable enterotoxin 1 represents another subfamily of E. coli heat-stable toxin.</title>
        <authorList>
            <person name="Savarino S.J."/>
            <person name="Fasano A."/>
            <person name="Watson J."/>
            <person name="Martin B.M."/>
            <person name="Levine M.M."/>
            <person name="Guandalini S."/>
            <person name="Guerry P."/>
        </authorList>
    </citation>
    <scope>NUCLEOTIDE SEQUENCE</scope>
    <source>
        <strain evidence="1">enteroaggregative</strain>
    </source>
</reference>
<gene>
    <name evidence="1" type="primary">astA</name>
</gene>
<name>Q06516_ECOLX</name>
<proteinExistence type="predicted"/>
<protein>
    <submittedName>
        <fullName evidence="1">Heat-stable enterotoxin 1</fullName>
    </submittedName>
</protein>
<dbReference type="NCBIfam" id="NF033646">
    <property type="entry name" value="toxin_EAST1"/>
    <property type="match status" value="1"/>
</dbReference>
<evidence type="ECO:0000313" key="1">
    <source>
        <dbReference type="EMBL" id="AAA20885.1"/>
    </source>
</evidence>
<organism evidence="1">
    <name type="scientific">Escherichia coli</name>
    <dbReference type="NCBI Taxonomy" id="562"/>
    <lineage>
        <taxon>Bacteria</taxon>
        <taxon>Pseudomonadati</taxon>
        <taxon>Pseudomonadota</taxon>
        <taxon>Gammaproteobacteria</taxon>
        <taxon>Enterobacterales</taxon>
        <taxon>Enterobacteriaceae</taxon>
        <taxon>Escherichia</taxon>
    </lineage>
</organism>